<keyword evidence="4" id="KW-0235">DNA replication</keyword>
<protein>
    <recommendedName>
        <fullName evidence="13">8-oxo-dGTP diphosphatase</fullName>
        <ecNumber evidence="12">3.6.1.55</ecNumber>
    </recommendedName>
    <alternativeName>
        <fullName evidence="16">7,8-dihydro-8-oxoguanine-triphosphatase</fullName>
    </alternativeName>
    <alternativeName>
        <fullName evidence="15">Mutator protein MutT</fullName>
    </alternativeName>
    <alternativeName>
        <fullName evidence="14">dGTP pyrophosphohydrolase</fullName>
    </alternativeName>
</protein>
<evidence type="ECO:0000256" key="1">
    <source>
        <dbReference type="ARBA" id="ARBA00001946"/>
    </source>
</evidence>
<evidence type="ECO:0000256" key="12">
    <source>
        <dbReference type="ARBA" id="ARBA00038905"/>
    </source>
</evidence>
<evidence type="ECO:0000256" key="10">
    <source>
        <dbReference type="ARBA" id="ARBA00035861"/>
    </source>
</evidence>
<sequence length="141" mass="15848">MTIAKPHVIVVAGVIEKQGYYFIAQRFDDASQGGLWEFPGGKVEQGETPIQALERELSEELSITTTTGMWLADSVFDYGDKVVELKGYLSHWRQGDIMLNSHQKIAWVSLRQLADYQFCAADYPIIAALQQYIASRDSDIS</sequence>
<evidence type="ECO:0000256" key="3">
    <source>
        <dbReference type="ARBA" id="ARBA00022457"/>
    </source>
</evidence>
<gene>
    <name evidence="18" type="primary">nudG</name>
    <name evidence="18" type="ORF">CZ809_02517</name>
</gene>
<dbReference type="PANTHER" id="PTHR47707:SF1">
    <property type="entry name" value="NUDIX HYDROLASE FAMILY PROTEIN"/>
    <property type="match status" value="1"/>
</dbReference>
<evidence type="ECO:0000256" key="6">
    <source>
        <dbReference type="ARBA" id="ARBA00022763"/>
    </source>
</evidence>
<comment type="catalytic activity">
    <reaction evidence="10">
        <text>8-oxo-dGTP + H2O = 8-oxo-dGMP + diphosphate + H(+)</text>
        <dbReference type="Rhea" id="RHEA:31575"/>
        <dbReference type="ChEBI" id="CHEBI:15377"/>
        <dbReference type="ChEBI" id="CHEBI:15378"/>
        <dbReference type="ChEBI" id="CHEBI:33019"/>
        <dbReference type="ChEBI" id="CHEBI:63224"/>
        <dbReference type="ChEBI" id="CHEBI:77896"/>
        <dbReference type="EC" id="3.6.1.55"/>
    </reaction>
</comment>
<dbReference type="InterPro" id="IPR020476">
    <property type="entry name" value="Nudix_hydrolase"/>
</dbReference>
<dbReference type="Pfam" id="PF14815">
    <property type="entry name" value="NUDIX_4"/>
    <property type="match status" value="1"/>
</dbReference>
<dbReference type="InterPro" id="IPR029119">
    <property type="entry name" value="MutY_C"/>
</dbReference>
<dbReference type="PRINTS" id="PR00502">
    <property type="entry name" value="NUDIXFAMILY"/>
</dbReference>
<dbReference type="SUPFAM" id="SSF55811">
    <property type="entry name" value="Nudix"/>
    <property type="match status" value="1"/>
</dbReference>
<keyword evidence="7 18" id="KW-0378">Hydrolase</keyword>
<dbReference type="RefSeq" id="WP_080157966.1">
    <property type="nucleotide sequence ID" value="NZ_CP175534.1"/>
</dbReference>
<comment type="catalytic activity">
    <reaction evidence="11">
        <text>8-oxo-GTP + H2O = 8-oxo-GMP + diphosphate + H(+)</text>
        <dbReference type="Rhea" id="RHEA:67616"/>
        <dbReference type="ChEBI" id="CHEBI:15377"/>
        <dbReference type="ChEBI" id="CHEBI:15378"/>
        <dbReference type="ChEBI" id="CHEBI:33019"/>
        <dbReference type="ChEBI" id="CHEBI:143553"/>
        <dbReference type="ChEBI" id="CHEBI:145694"/>
    </reaction>
</comment>
<dbReference type="InterPro" id="IPR000086">
    <property type="entry name" value="NUDIX_hydrolase_dom"/>
</dbReference>
<feature type="domain" description="Nudix hydrolase" evidence="17">
    <location>
        <begin position="5"/>
        <end position="133"/>
    </location>
</feature>
<evidence type="ECO:0000256" key="13">
    <source>
        <dbReference type="ARBA" id="ARBA00040794"/>
    </source>
</evidence>
<evidence type="ECO:0000256" key="5">
    <source>
        <dbReference type="ARBA" id="ARBA00022723"/>
    </source>
</evidence>
<comment type="similarity">
    <text evidence="2">Belongs to the Nudix hydrolase family.</text>
</comment>
<keyword evidence="6" id="KW-0227">DNA damage</keyword>
<evidence type="ECO:0000256" key="16">
    <source>
        <dbReference type="ARBA" id="ARBA00042798"/>
    </source>
</evidence>
<keyword evidence="9" id="KW-0234">DNA repair</keyword>
<dbReference type="OrthoDB" id="9810648at2"/>
<evidence type="ECO:0000256" key="14">
    <source>
        <dbReference type="ARBA" id="ARBA00041592"/>
    </source>
</evidence>
<dbReference type="GO" id="GO:0006281">
    <property type="term" value="P:DNA repair"/>
    <property type="evidence" value="ECO:0007669"/>
    <property type="project" value="UniProtKB-KW"/>
</dbReference>
<dbReference type="PANTHER" id="PTHR47707">
    <property type="entry name" value="8-OXO-DGTP DIPHOSPHATASE"/>
    <property type="match status" value="1"/>
</dbReference>
<evidence type="ECO:0000313" key="19">
    <source>
        <dbReference type="Proteomes" id="UP000189966"/>
    </source>
</evidence>
<dbReference type="InterPro" id="IPR047127">
    <property type="entry name" value="MutT-like"/>
</dbReference>
<dbReference type="PROSITE" id="PS51462">
    <property type="entry name" value="NUDIX"/>
    <property type="match status" value="1"/>
</dbReference>
<evidence type="ECO:0000256" key="11">
    <source>
        <dbReference type="ARBA" id="ARBA00036904"/>
    </source>
</evidence>
<reference evidence="18 19" key="1">
    <citation type="submission" date="2017-02" db="EMBL/GenBank/DDBJ databases">
        <authorList>
            <person name="Peterson S.W."/>
        </authorList>
    </citation>
    <scope>NUCLEOTIDE SEQUENCE [LARGE SCALE GENOMIC DNA]</scope>
    <source>
        <strain evidence="19">type strain: NCCB 100098</strain>
    </source>
</reference>
<dbReference type="EMBL" id="FUZI01000004">
    <property type="protein sequence ID" value="SKC32989.1"/>
    <property type="molecule type" value="Genomic_DNA"/>
</dbReference>
<evidence type="ECO:0000313" key="18">
    <source>
        <dbReference type="EMBL" id="SKC32989.1"/>
    </source>
</evidence>
<dbReference type="GO" id="GO:0006260">
    <property type="term" value="P:DNA replication"/>
    <property type="evidence" value="ECO:0007669"/>
    <property type="project" value="UniProtKB-KW"/>
</dbReference>
<organism evidence="18 19">
    <name type="scientific">Photobacterium piscicola</name>
    <dbReference type="NCBI Taxonomy" id="1378299"/>
    <lineage>
        <taxon>Bacteria</taxon>
        <taxon>Pseudomonadati</taxon>
        <taxon>Pseudomonadota</taxon>
        <taxon>Gammaproteobacteria</taxon>
        <taxon>Vibrionales</taxon>
        <taxon>Vibrionaceae</taxon>
        <taxon>Photobacterium</taxon>
    </lineage>
</organism>
<dbReference type="GO" id="GO:0044715">
    <property type="term" value="F:8-oxo-dGDP phosphatase activity"/>
    <property type="evidence" value="ECO:0007669"/>
    <property type="project" value="TreeGrafter"/>
</dbReference>
<dbReference type="CDD" id="cd03425">
    <property type="entry name" value="NUDIX_MutT_NudA_like"/>
    <property type="match status" value="1"/>
</dbReference>
<evidence type="ECO:0000256" key="8">
    <source>
        <dbReference type="ARBA" id="ARBA00022842"/>
    </source>
</evidence>
<proteinExistence type="inferred from homology"/>
<evidence type="ECO:0000256" key="7">
    <source>
        <dbReference type="ARBA" id="ARBA00022801"/>
    </source>
</evidence>
<keyword evidence="3" id="KW-0515">Mutator protein</keyword>
<dbReference type="AlphaFoldDB" id="A0A1T5I1K2"/>
<evidence type="ECO:0000256" key="15">
    <source>
        <dbReference type="ARBA" id="ARBA00041979"/>
    </source>
</evidence>
<accession>A0A1T5I1K2</accession>
<dbReference type="Proteomes" id="UP000189966">
    <property type="component" value="Unassembled WGS sequence"/>
</dbReference>
<comment type="cofactor">
    <cofactor evidence="1">
        <name>Mg(2+)</name>
        <dbReference type="ChEBI" id="CHEBI:18420"/>
    </cofactor>
</comment>
<evidence type="ECO:0000256" key="4">
    <source>
        <dbReference type="ARBA" id="ARBA00022705"/>
    </source>
</evidence>
<evidence type="ECO:0000256" key="2">
    <source>
        <dbReference type="ARBA" id="ARBA00005582"/>
    </source>
</evidence>
<dbReference type="GO" id="GO:0044716">
    <property type="term" value="F:8-oxo-GDP phosphatase activity"/>
    <property type="evidence" value="ECO:0007669"/>
    <property type="project" value="TreeGrafter"/>
</dbReference>
<evidence type="ECO:0000259" key="17">
    <source>
        <dbReference type="PROSITE" id="PS51462"/>
    </source>
</evidence>
<name>A0A1T5I1K2_9GAMM</name>
<dbReference type="GO" id="GO:0035539">
    <property type="term" value="F:8-oxo-7,8-dihydrodeoxyguanosine triphosphate pyrophosphatase activity"/>
    <property type="evidence" value="ECO:0007669"/>
    <property type="project" value="UniProtKB-EC"/>
</dbReference>
<dbReference type="Gene3D" id="3.90.79.10">
    <property type="entry name" value="Nucleoside Triphosphate Pyrophosphohydrolase"/>
    <property type="match status" value="1"/>
</dbReference>
<evidence type="ECO:0000256" key="9">
    <source>
        <dbReference type="ARBA" id="ARBA00023204"/>
    </source>
</evidence>
<dbReference type="InterPro" id="IPR015797">
    <property type="entry name" value="NUDIX_hydrolase-like_dom_sf"/>
</dbReference>
<keyword evidence="8" id="KW-0460">Magnesium</keyword>
<keyword evidence="5" id="KW-0479">Metal-binding</keyword>
<dbReference type="EC" id="3.6.1.55" evidence="12"/>
<dbReference type="GO" id="GO:0046872">
    <property type="term" value="F:metal ion binding"/>
    <property type="evidence" value="ECO:0007669"/>
    <property type="project" value="UniProtKB-KW"/>
</dbReference>
<dbReference type="GO" id="GO:0008413">
    <property type="term" value="F:8-oxo-7,8-dihydroguanosine triphosphate pyrophosphatase activity"/>
    <property type="evidence" value="ECO:0007669"/>
    <property type="project" value="TreeGrafter"/>
</dbReference>